<feature type="region of interest" description="Disordered" evidence="2">
    <location>
        <begin position="609"/>
        <end position="651"/>
    </location>
</feature>
<evidence type="ECO:0000256" key="1">
    <source>
        <dbReference type="ARBA" id="ARBA00022729"/>
    </source>
</evidence>
<dbReference type="Proteomes" id="UP000824023">
    <property type="component" value="Unassembled WGS sequence"/>
</dbReference>
<proteinExistence type="predicted"/>
<comment type="caution">
    <text evidence="4">The sequence shown here is derived from an EMBL/GenBank/DDBJ whole genome shotgun (WGS) entry which is preliminary data.</text>
</comment>
<dbReference type="EMBL" id="DXCK01000120">
    <property type="protein sequence ID" value="HIZ02349.1"/>
    <property type="molecule type" value="Genomic_DNA"/>
</dbReference>
<feature type="compositionally biased region" description="Basic and acidic residues" evidence="2">
    <location>
        <begin position="376"/>
        <end position="390"/>
    </location>
</feature>
<gene>
    <name evidence="4" type="ORF">H9819_08915</name>
</gene>
<dbReference type="InterPro" id="IPR032812">
    <property type="entry name" value="SbsA_Ig"/>
</dbReference>
<accession>A0A9D2CY10</accession>
<evidence type="ECO:0000256" key="2">
    <source>
        <dbReference type="SAM" id="MobiDB-lite"/>
    </source>
</evidence>
<evidence type="ECO:0000313" key="5">
    <source>
        <dbReference type="Proteomes" id="UP000824023"/>
    </source>
</evidence>
<sequence>MLRMTKRTKLFFRRGALLLLVAGILYSCASVGRIEGGPIDEDPPVFVRSTPQPGGLNYDRRRVTIEFDEYIKLENPGEKVVISPPQVQQPDIKTRGKKVVINLQDTLKPDMTYTIDFSDAIEDNNESNPLYDFAFTFATGERLDSMVVSGTLLNASNLEPVKGMLVGLHANLEDSAFTALPFDRVGRTDSRGRFSIRGIAPGRYRIYGLQDADQNYFFSQPSENIAFNDSLVIPTSEPRVAQDTMWIDTLTYDTIIPRPYTHYLPDDLILFAFKEHTTRAQRLAKAERSVMHKFTLCFTAPADTLPLIEGMNFDATDAFIIEKPTGRIDTLDYWIKDSLIYQQDTLKMRLSYLYTDTLNQLVPRTDTLALVSKVKPKTEEEKAKEREKKEKERKKRRKKGDEPEPPDTEFLSMEVYAPSAMDIYDYLTLTFTEPVASIDTAAIHLRQKVDTLWTDIPFELRQDTADIKLYNIFADWTPGESYAFEVDSTAIHGLYGLFTDKVKKEFKAKKLEDYGQIFFDVVGADSASFVELLDAQDKVLRTVPLTQGRADFYYLNPGKYCARLIEDTNHNGQWDTGDYARKQQPESVYYYWQVIELKANFDLTQSWNIKDRPRDKQKPDELKKQKPDEDKRNKNRNNRSSSGNSGRGYSY</sequence>
<dbReference type="Pfam" id="PF13205">
    <property type="entry name" value="Big_5"/>
    <property type="match status" value="1"/>
</dbReference>
<reference evidence="4" key="1">
    <citation type="journal article" date="2021" name="PeerJ">
        <title>Extensive microbial diversity within the chicken gut microbiome revealed by metagenomics and culture.</title>
        <authorList>
            <person name="Gilroy R."/>
            <person name="Ravi A."/>
            <person name="Getino M."/>
            <person name="Pursley I."/>
            <person name="Horton D.L."/>
            <person name="Alikhan N.F."/>
            <person name="Baker D."/>
            <person name="Gharbi K."/>
            <person name="Hall N."/>
            <person name="Watson M."/>
            <person name="Adriaenssens E.M."/>
            <person name="Foster-Nyarko E."/>
            <person name="Jarju S."/>
            <person name="Secka A."/>
            <person name="Antonio M."/>
            <person name="Oren A."/>
            <person name="Chaudhuri R.R."/>
            <person name="La Ragione R."/>
            <person name="Hildebrand F."/>
            <person name="Pallen M.J."/>
        </authorList>
    </citation>
    <scope>NUCLEOTIDE SEQUENCE</scope>
    <source>
        <strain evidence="4">ChiHjej12B11-24981</strain>
    </source>
</reference>
<organism evidence="4 5">
    <name type="scientific">Candidatus Bacteroides merdipullorum</name>
    <dbReference type="NCBI Taxonomy" id="2838474"/>
    <lineage>
        <taxon>Bacteria</taxon>
        <taxon>Pseudomonadati</taxon>
        <taxon>Bacteroidota</taxon>
        <taxon>Bacteroidia</taxon>
        <taxon>Bacteroidales</taxon>
        <taxon>Bacteroidaceae</taxon>
        <taxon>Bacteroides</taxon>
    </lineage>
</organism>
<evidence type="ECO:0000313" key="4">
    <source>
        <dbReference type="EMBL" id="HIZ02349.1"/>
    </source>
</evidence>
<feature type="domain" description="SbsA Ig-like" evidence="3">
    <location>
        <begin position="40"/>
        <end position="138"/>
    </location>
</feature>
<reference evidence="4" key="2">
    <citation type="submission" date="2021-04" db="EMBL/GenBank/DDBJ databases">
        <authorList>
            <person name="Gilroy R."/>
        </authorList>
    </citation>
    <scope>NUCLEOTIDE SEQUENCE</scope>
    <source>
        <strain evidence="4">ChiHjej12B11-24981</strain>
    </source>
</reference>
<dbReference type="PROSITE" id="PS51257">
    <property type="entry name" value="PROKAR_LIPOPROTEIN"/>
    <property type="match status" value="1"/>
</dbReference>
<feature type="compositionally biased region" description="Low complexity" evidence="2">
    <location>
        <begin position="638"/>
        <end position="651"/>
    </location>
</feature>
<name>A0A9D2CY10_9BACE</name>
<dbReference type="AlphaFoldDB" id="A0A9D2CY10"/>
<feature type="compositionally biased region" description="Basic and acidic residues" evidence="2">
    <location>
        <begin position="609"/>
        <end position="632"/>
    </location>
</feature>
<protein>
    <submittedName>
        <fullName evidence="4">Ig-like domain-containing protein</fullName>
    </submittedName>
</protein>
<feature type="region of interest" description="Disordered" evidence="2">
    <location>
        <begin position="373"/>
        <end position="409"/>
    </location>
</feature>
<evidence type="ECO:0000259" key="3">
    <source>
        <dbReference type="Pfam" id="PF13205"/>
    </source>
</evidence>
<keyword evidence="1" id="KW-0732">Signal</keyword>